<dbReference type="Proteomes" id="UP000196708">
    <property type="component" value="Chromosome 2"/>
</dbReference>
<dbReference type="KEGG" id="vga:BSQ33_16205"/>
<dbReference type="AlphaFoldDB" id="A0A1Z2SJG9"/>
<reference evidence="1 2" key="1">
    <citation type="submission" date="2016-12" db="EMBL/GenBank/DDBJ databases">
        <authorList>
            <person name="Song W.-J."/>
            <person name="Kurnit D.M."/>
        </authorList>
    </citation>
    <scope>NUCLEOTIDE SEQUENCE [LARGE SCALE GENOMIC DNA]</scope>
    <source>
        <strain evidence="1 2">ATCC 43942</strain>
    </source>
</reference>
<dbReference type="EMBL" id="CP018836">
    <property type="protein sequence ID" value="ASA57328.1"/>
    <property type="molecule type" value="Genomic_DNA"/>
</dbReference>
<protein>
    <submittedName>
        <fullName evidence="1">Uncharacterized protein</fullName>
    </submittedName>
</protein>
<evidence type="ECO:0000313" key="2">
    <source>
        <dbReference type="Proteomes" id="UP000196708"/>
    </source>
</evidence>
<name>A0A1Z2SJG9_VIBGA</name>
<evidence type="ECO:0000313" key="1">
    <source>
        <dbReference type="EMBL" id="ASA57328.1"/>
    </source>
</evidence>
<dbReference type="RefSeq" id="WP_021019132.1">
    <property type="nucleotide sequence ID" value="NZ_CP018836.1"/>
</dbReference>
<gene>
    <name evidence="1" type="ORF">BSQ33_16205</name>
</gene>
<proteinExistence type="predicted"/>
<sequence>MFANTQNTATHMGIPDVCKTQVGPAVVPIPYPNIGMTDMAEPNVDNVMIEAMPVHNLMTMVELSNGDEAGIEMGIISSLIMGPIKHELGSLKVMFMAAPATMMTSVTGQNGTEPNAPGLTLTPSQVKVMINS</sequence>
<accession>A0A1Z2SJG9</accession>
<organism evidence="1 2">
    <name type="scientific">Vibrio gazogenes</name>
    <dbReference type="NCBI Taxonomy" id="687"/>
    <lineage>
        <taxon>Bacteria</taxon>
        <taxon>Pseudomonadati</taxon>
        <taxon>Pseudomonadota</taxon>
        <taxon>Gammaproteobacteria</taxon>
        <taxon>Vibrionales</taxon>
        <taxon>Vibrionaceae</taxon>
        <taxon>Vibrio</taxon>
    </lineage>
</organism>
<dbReference type="OrthoDB" id="272411at2"/>
<dbReference type="Pfam" id="PF13665">
    <property type="entry name" value="Tox-PAAR-like"/>
    <property type="match status" value="1"/>
</dbReference>